<gene>
    <name evidence="2" type="ORF">VKT23_017870</name>
</gene>
<accession>A0ABR1IV09</accession>
<keyword evidence="3" id="KW-1185">Reference proteome</keyword>
<proteinExistence type="predicted"/>
<comment type="caution">
    <text evidence="2">The sequence shown here is derived from an EMBL/GenBank/DDBJ whole genome shotgun (WGS) entry which is preliminary data.</text>
</comment>
<evidence type="ECO:0000313" key="3">
    <source>
        <dbReference type="Proteomes" id="UP001498398"/>
    </source>
</evidence>
<feature type="compositionally biased region" description="Basic residues" evidence="1">
    <location>
        <begin position="220"/>
        <end position="235"/>
    </location>
</feature>
<feature type="compositionally biased region" description="Low complexity" evidence="1">
    <location>
        <begin position="59"/>
        <end position="73"/>
    </location>
</feature>
<reference evidence="2 3" key="1">
    <citation type="submission" date="2024-01" db="EMBL/GenBank/DDBJ databases">
        <title>A draft genome for the cacao thread blight pathogen Marasmiellus scandens.</title>
        <authorList>
            <person name="Baruah I.K."/>
            <person name="Leung J."/>
            <person name="Bukari Y."/>
            <person name="Amoako-Attah I."/>
            <person name="Meinhardt L.W."/>
            <person name="Bailey B.A."/>
            <person name="Cohen S.P."/>
        </authorList>
    </citation>
    <scope>NUCLEOTIDE SEQUENCE [LARGE SCALE GENOMIC DNA]</scope>
    <source>
        <strain evidence="2 3">GH-19</strain>
    </source>
</reference>
<evidence type="ECO:0000313" key="2">
    <source>
        <dbReference type="EMBL" id="KAK7438740.1"/>
    </source>
</evidence>
<feature type="region of interest" description="Disordered" evidence="1">
    <location>
        <begin position="53"/>
        <end position="145"/>
    </location>
</feature>
<sequence>MRRHAPGLLSDATPRSYYYLLVQTAIHALETFKFTSALYQFVLEEGTRDYLDPAPNENSPFSSSPLTSLCTTPECSRPSSPVLQPTPILDGATVGTQPVSASKKRKNARNKEQSKKNKRRKRQEETISNPAAEEIEPPANSFDKHATNAPYIQASFSLQHESPVASTAYVGLNVESSNVNEGFWQIWSNDTDSQKCSGTADAGEWDSNVHPEATRAIKKSRNKCSFTKKQRKGRRGNFPALTAGVAHGGGRTHPANVVNNSANTGVLDRLARHPSFQRMSGFANGASQFKPTYS</sequence>
<dbReference type="Proteomes" id="UP001498398">
    <property type="component" value="Unassembled WGS sequence"/>
</dbReference>
<dbReference type="EMBL" id="JBANRG010000077">
    <property type="protein sequence ID" value="KAK7438740.1"/>
    <property type="molecule type" value="Genomic_DNA"/>
</dbReference>
<protein>
    <submittedName>
        <fullName evidence="2">Uncharacterized protein</fullName>
    </submittedName>
</protein>
<name>A0ABR1IV09_9AGAR</name>
<evidence type="ECO:0000256" key="1">
    <source>
        <dbReference type="SAM" id="MobiDB-lite"/>
    </source>
</evidence>
<feature type="region of interest" description="Disordered" evidence="1">
    <location>
        <begin position="220"/>
        <end position="240"/>
    </location>
</feature>
<organism evidence="2 3">
    <name type="scientific">Marasmiellus scandens</name>
    <dbReference type="NCBI Taxonomy" id="2682957"/>
    <lineage>
        <taxon>Eukaryota</taxon>
        <taxon>Fungi</taxon>
        <taxon>Dikarya</taxon>
        <taxon>Basidiomycota</taxon>
        <taxon>Agaricomycotina</taxon>
        <taxon>Agaricomycetes</taxon>
        <taxon>Agaricomycetidae</taxon>
        <taxon>Agaricales</taxon>
        <taxon>Marasmiineae</taxon>
        <taxon>Omphalotaceae</taxon>
        <taxon>Marasmiellus</taxon>
    </lineage>
</organism>